<organism evidence="9 10">
    <name type="scientific">Kwoniella heveanensis BCC8398</name>
    <dbReference type="NCBI Taxonomy" id="1296120"/>
    <lineage>
        <taxon>Eukaryota</taxon>
        <taxon>Fungi</taxon>
        <taxon>Dikarya</taxon>
        <taxon>Basidiomycota</taxon>
        <taxon>Agaricomycotina</taxon>
        <taxon>Tremellomycetes</taxon>
        <taxon>Tremellales</taxon>
        <taxon>Cryptococcaceae</taxon>
        <taxon>Kwoniella</taxon>
    </lineage>
</organism>
<dbReference type="Pfam" id="PF08620">
    <property type="entry name" value="RPAP1_C"/>
    <property type="match status" value="1"/>
</dbReference>
<protein>
    <recommendedName>
        <fullName evidence="11">RNA polymerase II-associated protein 1 C-terminal domain-containing protein</fullName>
    </recommendedName>
</protein>
<feature type="region of interest" description="Disordered" evidence="5">
    <location>
        <begin position="1085"/>
        <end position="1104"/>
    </location>
</feature>
<evidence type="ECO:0000313" key="10">
    <source>
        <dbReference type="Proteomes" id="UP000092666"/>
    </source>
</evidence>
<reference evidence="9 10" key="1">
    <citation type="submission" date="2013-07" db="EMBL/GenBank/DDBJ databases">
        <title>The Genome Sequence of Cryptococcus heveanensis BCC8398.</title>
        <authorList>
            <consortium name="The Broad Institute Genome Sequencing Platform"/>
            <person name="Cuomo C."/>
            <person name="Litvintseva A."/>
            <person name="Chen Y."/>
            <person name="Heitman J."/>
            <person name="Sun S."/>
            <person name="Springer D."/>
            <person name="Dromer F."/>
            <person name="Young S.K."/>
            <person name="Zeng Q."/>
            <person name="Gargeya S."/>
            <person name="Fitzgerald M."/>
            <person name="Abouelleil A."/>
            <person name="Alvarado L."/>
            <person name="Berlin A.M."/>
            <person name="Chapman S.B."/>
            <person name="Dewar J."/>
            <person name="Goldberg J."/>
            <person name="Griggs A."/>
            <person name="Gujja S."/>
            <person name="Hansen M."/>
            <person name="Howarth C."/>
            <person name="Imamovic A."/>
            <person name="Larimer J."/>
            <person name="McCowan C."/>
            <person name="Murphy C."/>
            <person name="Pearson M."/>
            <person name="Priest M."/>
            <person name="Roberts A."/>
            <person name="Saif S."/>
            <person name="Shea T."/>
            <person name="Sykes S."/>
            <person name="Wortman J."/>
            <person name="Nusbaum C."/>
            <person name="Birren B."/>
        </authorList>
    </citation>
    <scope>NUCLEOTIDE SEQUENCE [LARGE SCALE GENOMIC DNA]</scope>
    <source>
        <strain evidence="9 10">BCC8398</strain>
    </source>
</reference>
<evidence type="ECO:0000259" key="8">
    <source>
        <dbReference type="Pfam" id="PF25766"/>
    </source>
</evidence>
<name>A0A1B9GMW5_9TREE</name>
<dbReference type="PANTHER" id="PTHR21483:SF18">
    <property type="entry name" value="RNA POLYMERASE II-ASSOCIATED PROTEIN 1"/>
    <property type="match status" value="1"/>
</dbReference>
<keyword evidence="10" id="KW-1185">Reference proteome</keyword>
<feature type="compositionally biased region" description="Polar residues" evidence="5">
    <location>
        <begin position="180"/>
        <end position="192"/>
    </location>
</feature>
<comment type="similarity">
    <text evidence="2">Belongs to the RPAP1 family.</text>
</comment>
<feature type="compositionally biased region" description="Low complexity" evidence="5">
    <location>
        <begin position="165"/>
        <end position="179"/>
    </location>
</feature>
<feature type="domain" description="RPAP1 C-terminal" evidence="6">
    <location>
        <begin position="363"/>
        <end position="428"/>
    </location>
</feature>
<dbReference type="OrthoDB" id="348201at2759"/>
<evidence type="ECO:0000256" key="4">
    <source>
        <dbReference type="ARBA" id="ARBA00023242"/>
    </source>
</evidence>
<feature type="compositionally biased region" description="Low complexity" evidence="5">
    <location>
        <begin position="1165"/>
        <end position="1176"/>
    </location>
</feature>
<feature type="domain" description="RPAP1/MINIYO-like TPR repeats" evidence="8">
    <location>
        <begin position="1236"/>
        <end position="1291"/>
    </location>
</feature>
<feature type="domain" description="RPAP1 N-terminal" evidence="7">
    <location>
        <begin position="226"/>
        <end position="269"/>
    </location>
</feature>
<keyword evidence="4" id="KW-0539">Nucleus</keyword>
<reference evidence="10" key="2">
    <citation type="submission" date="2013-12" db="EMBL/GenBank/DDBJ databases">
        <title>Evolution of pathogenesis and genome organization in the Tremellales.</title>
        <authorList>
            <person name="Cuomo C."/>
            <person name="Litvintseva A."/>
            <person name="Heitman J."/>
            <person name="Chen Y."/>
            <person name="Sun S."/>
            <person name="Springer D."/>
            <person name="Dromer F."/>
            <person name="Young S."/>
            <person name="Zeng Q."/>
            <person name="Chapman S."/>
            <person name="Gujja S."/>
            <person name="Saif S."/>
            <person name="Birren B."/>
        </authorList>
    </citation>
    <scope>NUCLEOTIDE SEQUENCE [LARGE SCALE GENOMIC DNA]</scope>
    <source>
        <strain evidence="10">BCC8398</strain>
    </source>
</reference>
<feature type="region of interest" description="Disordered" evidence="5">
    <location>
        <begin position="80"/>
        <end position="119"/>
    </location>
</feature>
<feature type="region of interest" description="Disordered" evidence="5">
    <location>
        <begin position="159"/>
        <end position="331"/>
    </location>
</feature>
<evidence type="ECO:0000256" key="1">
    <source>
        <dbReference type="ARBA" id="ARBA00004123"/>
    </source>
</evidence>
<feature type="region of interest" description="Disordered" evidence="5">
    <location>
        <begin position="1296"/>
        <end position="1315"/>
    </location>
</feature>
<evidence type="ECO:0000259" key="6">
    <source>
        <dbReference type="Pfam" id="PF08620"/>
    </source>
</evidence>
<feature type="region of interest" description="Disordered" evidence="5">
    <location>
        <begin position="1164"/>
        <end position="1184"/>
    </location>
</feature>
<keyword evidence="3" id="KW-0804">Transcription</keyword>
<accession>A0A1B9GMW5</accession>
<feature type="compositionally biased region" description="Low complexity" evidence="5">
    <location>
        <begin position="1296"/>
        <end position="1306"/>
    </location>
</feature>
<feature type="compositionally biased region" description="Low complexity" evidence="5">
    <location>
        <begin position="9"/>
        <end position="25"/>
    </location>
</feature>
<dbReference type="Proteomes" id="UP000092666">
    <property type="component" value="Unassembled WGS sequence"/>
</dbReference>
<sequence>MLKDIVERPSSTSASAPLPQQQPQPRKSTGFPVAVHRSQRGPSAFARARQQQAARQNGDSLELPSQRVVAEGKAVDAVPSISLSTPPSALPSLSAQSSTATPEQGDGSKFSSEAEEVRRAVEADNLRRVEGMTPAEREDEILELEERFGSNIMSFMRKRQQARLSATTSTSAPAESMTAYNSMSADNVNNLSAEAGPSYRSDASPPPSSTQTVEQALGDAQSILRDVDQENRQRVEGMDGLEREQEVEELQERFGTKLMDALRKRAEKRGDKGKEKERADEPAERSPERNGRLIPQASSSTAANAVAIGPKITRSSSKPRSHPEDPSLSDLKAYFPAVPSETSKLAWLRPLTPSQAASQSSATRFDLSGSVLTSTAQANLPSHLGLHHHGTSPDLAGYTISDILHLCRSTVPSQRITMMGVLSKVLAKHRDGQMSKEEGNEIEEAEARKRAVEMGVEVLAGLTRGVGVIEAGIEMLYEALAGPTWTLSFDDDRTFETPQGFRLDEDQDVGITSIPFEDVMPRVTELLSLDDGISPRTVHQLISILQRATLSSPALCETICAAVPTTVKQHVIQRSWPPKSSQMIEENQLGSERSRYPSLDALRLLRDITISSRACAEELLGQGVYETMLRFVVTATWETSEDADMSIICHGQALACVVLDTYAVLGQYGLSASIATASSEIWRLLSTWVQRQSFNGHKNKSTTATGAIMVKRLVRAYFGCLGVWVTCAVDPHRTTPEHDLTWAQVDAMKWQEEAVEFIRNITSNALSPGSREGDGLLIDVEEITAAVDMLVLWANGVTVNGVKNGEQEKTAVLDGLKDSKLSGLVAKVLHEEKGMDEKLERLLAACVGLHDLLKPAGQLLQQDVMDTLRQRYLTYPWDERSPGAYSSRAVTHIRYHLVQLDIRAGPLSSQTSSGVMATATAGASWLPFAFSLFRLFTVGDEPLALDLLDAVLKSDYQSLIQAFTSCTLLHSDGLQLLRPLLQYAILPNVEHIVAPYQPSHLYLKATSTLRSSPPRVNDEKPALPGLPLQADWIFSPLDELLRSGTSAALAQVPPDWQASEVEIVQATLILAVLAYNTPRSGAISISSGLSTTPSSASDGARSGLSNADRSRIILNLMKVHMLEHGQTTSNTANEVEVFRDPLVGDIMKQMMAWVTRPSSLTGDGSSTSALTATVTTGQKTDDGEDYRLMPEAEDEAAVRGSITPSAIPTATTNATTTATAPLEKIAIPFLGTGVPFYQFYADFVALYEAISFSDPLFSQLLLAPLSMGYPADYRRLVWNDHSSVLRGISLNHVPSLNNSSSSSSGSEVEKDERAKNQIPIENGQIGVRAYFKPLETDPQVLSAYARALAQGLVCEQRNPFLYAIAVHHLAGYLWDEDGEEERDSTRVGLLVGILAGAGNDELINKLLEWDLDSHNKNQNMGSSIQTGGTEGGIGGGGQPQARKDERKAMVGRLAGPRGTKRVEHL</sequence>
<dbReference type="STRING" id="1296120.A0A1B9GMW5"/>
<dbReference type="PANTHER" id="PTHR21483">
    <property type="entry name" value="RNA POLYMERASE II-ASSOCIATED PROTEIN 1"/>
    <property type="match status" value="1"/>
</dbReference>
<dbReference type="Pfam" id="PF08621">
    <property type="entry name" value="RPAP1_N"/>
    <property type="match status" value="2"/>
</dbReference>
<evidence type="ECO:0008006" key="11">
    <source>
        <dbReference type="Google" id="ProtNLM"/>
    </source>
</evidence>
<evidence type="ECO:0000259" key="7">
    <source>
        <dbReference type="Pfam" id="PF08621"/>
    </source>
</evidence>
<feature type="domain" description="RPAP1 N-terminal" evidence="7">
    <location>
        <begin position="121"/>
        <end position="163"/>
    </location>
</feature>
<dbReference type="InterPro" id="IPR013930">
    <property type="entry name" value="RPAP1_N"/>
</dbReference>
<feature type="region of interest" description="Disordered" evidence="5">
    <location>
        <begin position="1417"/>
        <end position="1465"/>
    </location>
</feature>
<dbReference type="Pfam" id="PF25766">
    <property type="entry name" value="TPR_RPAP1"/>
    <property type="match status" value="2"/>
</dbReference>
<dbReference type="InterPro" id="IPR013929">
    <property type="entry name" value="RPAP1_C"/>
</dbReference>
<evidence type="ECO:0000256" key="5">
    <source>
        <dbReference type="SAM" id="MobiDB-lite"/>
    </source>
</evidence>
<gene>
    <name evidence="9" type="ORF">I316_05855</name>
</gene>
<dbReference type="EMBL" id="KI669508">
    <property type="protein sequence ID" value="OCF32429.1"/>
    <property type="molecule type" value="Genomic_DNA"/>
</dbReference>
<feature type="compositionally biased region" description="Gly residues" evidence="5">
    <location>
        <begin position="1428"/>
        <end position="1438"/>
    </location>
</feature>
<feature type="compositionally biased region" description="Low complexity" evidence="5">
    <location>
        <begin position="80"/>
        <end position="102"/>
    </location>
</feature>
<dbReference type="InterPro" id="IPR039913">
    <property type="entry name" value="RPAP1/Rba50"/>
</dbReference>
<feature type="compositionally biased region" description="Low complexity" evidence="5">
    <location>
        <begin position="1085"/>
        <end position="1097"/>
    </location>
</feature>
<evidence type="ECO:0000313" key="9">
    <source>
        <dbReference type="EMBL" id="OCF32429.1"/>
    </source>
</evidence>
<evidence type="ECO:0000256" key="2">
    <source>
        <dbReference type="ARBA" id="ARBA00009953"/>
    </source>
</evidence>
<comment type="subcellular location">
    <subcellularLocation>
        <location evidence="1">Nucleus</location>
    </subcellularLocation>
</comment>
<proteinExistence type="inferred from homology"/>
<feature type="compositionally biased region" description="Basic and acidic residues" evidence="5">
    <location>
        <begin position="225"/>
        <end position="291"/>
    </location>
</feature>
<dbReference type="InterPro" id="IPR057989">
    <property type="entry name" value="TPR_RPAP1/MINIYO-like"/>
</dbReference>
<feature type="region of interest" description="Disordered" evidence="5">
    <location>
        <begin position="1"/>
        <end position="64"/>
    </location>
</feature>
<evidence type="ECO:0000256" key="3">
    <source>
        <dbReference type="ARBA" id="ARBA00023163"/>
    </source>
</evidence>
<dbReference type="GO" id="GO:0006366">
    <property type="term" value="P:transcription by RNA polymerase II"/>
    <property type="evidence" value="ECO:0007669"/>
    <property type="project" value="InterPro"/>
</dbReference>
<feature type="domain" description="RPAP1/MINIYO-like TPR repeats" evidence="8">
    <location>
        <begin position="1318"/>
        <end position="1377"/>
    </location>
</feature>
<feature type="compositionally biased region" description="Low complexity" evidence="5">
    <location>
        <begin position="46"/>
        <end position="56"/>
    </location>
</feature>